<dbReference type="Proteomes" id="UP000283509">
    <property type="component" value="Unassembled WGS sequence"/>
</dbReference>
<dbReference type="InterPro" id="IPR005331">
    <property type="entry name" value="Sulfotransferase"/>
</dbReference>
<keyword evidence="9" id="KW-0119">Carbohydrate metabolism</keyword>
<evidence type="ECO:0000256" key="4">
    <source>
        <dbReference type="ARBA" id="ARBA00022692"/>
    </source>
</evidence>
<sequence>MKKILTVDKFLNGSPISAYDAAWKNVTRSSQSWRYRWSAYWLPALVSRGDVEPSLWMDKRRHTKAVNMSDVCRSTLISNLAVVKQFERDYRLNMKKYISIFSNVTFSFEDFLRHILWTFDHDIMDHHWAPQSCLCDPCGQHYDYILHLENIGQEARHVFDALGVPQEVQLGSDHDTKKALSVSENGYFDGIDKALMTRLYVLYKNDFNLFGYQY</sequence>
<dbReference type="EMBL" id="QCYY01002330">
    <property type="protein sequence ID" value="ROT71210.1"/>
    <property type="molecule type" value="Genomic_DNA"/>
</dbReference>
<dbReference type="InterPro" id="IPR018011">
    <property type="entry name" value="Carb_sulfotrans_8-10"/>
</dbReference>
<name>A0A3R7MA53_PENVA</name>
<dbReference type="Pfam" id="PF03567">
    <property type="entry name" value="Sulfotransfer_2"/>
    <property type="match status" value="1"/>
</dbReference>
<keyword evidence="9" id="KW-0735">Signal-anchor</keyword>
<evidence type="ECO:0000313" key="10">
    <source>
        <dbReference type="EMBL" id="ROT71210.1"/>
    </source>
</evidence>
<reference evidence="10 11" key="1">
    <citation type="submission" date="2018-04" db="EMBL/GenBank/DDBJ databases">
        <authorList>
            <person name="Zhang X."/>
            <person name="Yuan J."/>
            <person name="Li F."/>
            <person name="Xiang J."/>
        </authorList>
    </citation>
    <scope>NUCLEOTIDE SEQUENCE [LARGE SCALE GENOMIC DNA]</scope>
    <source>
        <tissue evidence="10">Muscle</tissue>
    </source>
</reference>
<keyword evidence="8 9" id="KW-0325">Glycoprotein</keyword>
<evidence type="ECO:0000256" key="6">
    <source>
        <dbReference type="ARBA" id="ARBA00023034"/>
    </source>
</evidence>
<comment type="similarity">
    <text evidence="2 9">Belongs to the sulfotransferase 2 family.</text>
</comment>
<evidence type="ECO:0000256" key="9">
    <source>
        <dbReference type="RuleBase" id="RU364020"/>
    </source>
</evidence>
<evidence type="ECO:0000256" key="3">
    <source>
        <dbReference type="ARBA" id="ARBA00022679"/>
    </source>
</evidence>
<protein>
    <recommendedName>
        <fullName evidence="9">Carbohydrate sulfotransferase</fullName>
        <ecNumber evidence="9">2.8.2.-</ecNumber>
    </recommendedName>
</protein>
<comment type="subcellular location">
    <subcellularLocation>
        <location evidence="1 9">Golgi apparatus membrane</location>
        <topology evidence="1 9">Single-pass type II membrane protein</topology>
    </subcellularLocation>
</comment>
<evidence type="ECO:0000256" key="8">
    <source>
        <dbReference type="ARBA" id="ARBA00023180"/>
    </source>
</evidence>
<dbReference type="PANTHER" id="PTHR12137:SF54">
    <property type="entry name" value="CARBOHYDRATE SULFOTRANSFERASE"/>
    <property type="match status" value="1"/>
</dbReference>
<dbReference type="AlphaFoldDB" id="A0A3R7MA53"/>
<dbReference type="GO" id="GO:0008146">
    <property type="term" value="F:sulfotransferase activity"/>
    <property type="evidence" value="ECO:0007669"/>
    <property type="project" value="InterPro"/>
</dbReference>
<dbReference type="GO" id="GO:0000139">
    <property type="term" value="C:Golgi membrane"/>
    <property type="evidence" value="ECO:0007669"/>
    <property type="project" value="UniProtKB-SubCell"/>
</dbReference>
<keyword evidence="5" id="KW-1133">Transmembrane helix</keyword>
<keyword evidence="11" id="KW-1185">Reference proteome</keyword>
<evidence type="ECO:0000256" key="2">
    <source>
        <dbReference type="ARBA" id="ARBA00006339"/>
    </source>
</evidence>
<keyword evidence="4" id="KW-0812">Transmembrane</keyword>
<proteinExistence type="inferred from homology"/>
<keyword evidence="6 9" id="KW-0333">Golgi apparatus</keyword>
<organism evidence="10 11">
    <name type="scientific">Penaeus vannamei</name>
    <name type="common">Whiteleg shrimp</name>
    <name type="synonym">Litopenaeus vannamei</name>
    <dbReference type="NCBI Taxonomy" id="6689"/>
    <lineage>
        <taxon>Eukaryota</taxon>
        <taxon>Metazoa</taxon>
        <taxon>Ecdysozoa</taxon>
        <taxon>Arthropoda</taxon>
        <taxon>Crustacea</taxon>
        <taxon>Multicrustacea</taxon>
        <taxon>Malacostraca</taxon>
        <taxon>Eumalacostraca</taxon>
        <taxon>Eucarida</taxon>
        <taxon>Decapoda</taxon>
        <taxon>Dendrobranchiata</taxon>
        <taxon>Penaeoidea</taxon>
        <taxon>Penaeidae</taxon>
        <taxon>Penaeus</taxon>
    </lineage>
</organism>
<reference evidence="10 11" key="2">
    <citation type="submission" date="2019-01" db="EMBL/GenBank/DDBJ databases">
        <title>The decoding of complex shrimp genome reveals the adaptation for benthos swimmer, frequently molting mechanism and breeding impact on genome.</title>
        <authorList>
            <person name="Sun Y."/>
            <person name="Gao Y."/>
            <person name="Yu Y."/>
        </authorList>
    </citation>
    <scope>NUCLEOTIDE SEQUENCE [LARGE SCALE GENOMIC DNA]</scope>
    <source>
        <tissue evidence="10">Muscle</tissue>
    </source>
</reference>
<evidence type="ECO:0000256" key="5">
    <source>
        <dbReference type="ARBA" id="ARBA00022989"/>
    </source>
</evidence>
<gene>
    <name evidence="10" type="ORF">C7M84_010478</name>
</gene>
<dbReference type="OrthoDB" id="6363632at2759"/>
<evidence type="ECO:0000256" key="7">
    <source>
        <dbReference type="ARBA" id="ARBA00023136"/>
    </source>
</evidence>
<dbReference type="PANTHER" id="PTHR12137">
    <property type="entry name" value="CARBOHYDRATE SULFOTRANSFERASE"/>
    <property type="match status" value="1"/>
</dbReference>
<keyword evidence="3 9" id="KW-0808">Transferase</keyword>
<evidence type="ECO:0000313" key="11">
    <source>
        <dbReference type="Proteomes" id="UP000283509"/>
    </source>
</evidence>
<evidence type="ECO:0000256" key="1">
    <source>
        <dbReference type="ARBA" id="ARBA00004323"/>
    </source>
</evidence>
<comment type="caution">
    <text evidence="10">The sequence shown here is derived from an EMBL/GenBank/DDBJ whole genome shotgun (WGS) entry which is preliminary data.</text>
</comment>
<dbReference type="EC" id="2.8.2.-" evidence="9"/>
<accession>A0A3R7MA53</accession>
<dbReference type="GO" id="GO:0016051">
    <property type="term" value="P:carbohydrate biosynthetic process"/>
    <property type="evidence" value="ECO:0007669"/>
    <property type="project" value="InterPro"/>
</dbReference>
<keyword evidence="7" id="KW-0472">Membrane</keyword>